<dbReference type="InterPro" id="IPR009010">
    <property type="entry name" value="Asp_de-COase-like_dom_sf"/>
</dbReference>
<keyword evidence="14" id="KW-1185">Reference proteome</keyword>
<dbReference type="FunFam" id="3.10.20.740:FF:000005">
    <property type="entry name" value="NADH:ubiquinone oxidoreductase subunit"/>
    <property type="match status" value="1"/>
</dbReference>
<dbReference type="PANTHER" id="PTHR43105:SF14">
    <property type="entry name" value="FORMATE DEHYDROGENASE H"/>
    <property type="match status" value="1"/>
</dbReference>
<dbReference type="SUPFAM" id="SSF54862">
    <property type="entry name" value="4Fe-4S ferredoxins"/>
    <property type="match status" value="1"/>
</dbReference>
<comment type="similarity">
    <text evidence="1">In the C-terminal section; belongs to the prokaryotic molybdopterin-containing oxidoreductase family.</text>
</comment>
<keyword evidence="6 13" id="KW-0560">Oxidoreductase</keyword>
<dbReference type="RefSeq" id="WP_184837541.1">
    <property type="nucleotide sequence ID" value="NZ_BAAAVN010000009.1"/>
</dbReference>
<evidence type="ECO:0000313" key="14">
    <source>
        <dbReference type="Proteomes" id="UP000558997"/>
    </source>
</evidence>
<evidence type="ECO:0000256" key="4">
    <source>
        <dbReference type="ARBA" id="ARBA00022723"/>
    </source>
</evidence>
<evidence type="ECO:0000259" key="10">
    <source>
        <dbReference type="PROSITE" id="PS51379"/>
    </source>
</evidence>
<keyword evidence="7" id="KW-0408">Iron</keyword>
<dbReference type="InterPro" id="IPR050123">
    <property type="entry name" value="Prok_molybdopt-oxidoreductase"/>
</dbReference>
<dbReference type="GO" id="GO:0051539">
    <property type="term" value="F:4 iron, 4 sulfur cluster binding"/>
    <property type="evidence" value="ECO:0007669"/>
    <property type="project" value="UniProtKB-KW"/>
</dbReference>
<keyword evidence="3" id="KW-0001">2Fe-2S</keyword>
<dbReference type="SMART" id="SM00929">
    <property type="entry name" value="NADH-G_4Fe-4S_3"/>
    <property type="match status" value="1"/>
</dbReference>
<dbReference type="Gene3D" id="3.40.50.740">
    <property type="match status" value="1"/>
</dbReference>
<dbReference type="Pfam" id="PF13510">
    <property type="entry name" value="Fer2_4"/>
    <property type="match status" value="1"/>
</dbReference>
<dbReference type="Gene3D" id="3.10.20.740">
    <property type="match status" value="1"/>
</dbReference>
<name>A0A841DRF5_9ACTN</name>
<dbReference type="SUPFAM" id="SSF53706">
    <property type="entry name" value="Formate dehydrogenase/DMSO reductase, domains 1-3"/>
    <property type="match status" value="1"/>
</dbReference>
<protein>
    <submittedName>
        <fullName evidence="13">Formate dehydrogenase major subunit</fullName>
        <ecNumber evidence="13">1.17.1.9</ecNumber>
    </submittedName>
</protein>
<dbReference type="InterPro" id="IPR006963">
    <property type="entry name" value="Mopterin_OxRdtase_4Fe-4S_dom"/>
</dbReference>
<feature type="domain" description="4Fe-4S ferredoxin-type" evidence="10">
    <location>
        <begin position="205"/>
        <end position="233"/>
    </location>
</feature>
<dbReference type="SMART" id="SM00926">
    <property type="entry name" value="Molybdop_Fe4S4"/>
    <property type="match status" value="1"/>
</dbReference>
<feature type="domain" description="4Fe-4S His(Cys)3-ligated-type" evidence="12">
    <location>
        <begin position="96"/>
        <end position="135"/>
    </location>
</feature>
<dbReference type="InterPro" id="IPR006478">
    <property type="entry name" value="Formate_DH_asu"/>
</dbReference>
<dbReference type="InterPro" id="IPR017900">
    <property type="entry name" value="4Fe4S_Fe_S_CS"/>
</dbReference>
<dbReference type="SUPFAM" id="SSF50692">
    <property type="entry name" value="ADC-like"/>
    <property type="match status" value="1"/>
</dbReference>
<evidence type="ECO:0000256" key="3">
    <source>
        <dbReference type="ARBA" id="ARBA00022714"/>
    </source>
</evidence>
<dbReference type="AlphaFoldDB" id="A0A841DRF5"/>
<dbReference type="Pfam" id="PF01568">
    <property type="entry name" value="Molydop_binding"/>
    <property type="match status" value="1"/>
</dbReference>
<dbReference type="PROSITE" id="PS51669">
    <property type="entry name" value="4FE4S_MOW_BIS_MGD"/>
    <property type="match status" value="1"/>
</dbReference>
<dbReference type="CDD" id="cd00508">
    <property type="entry name" value="MopB_CT_Fdh-Nap-like"/>
    <property type="match status" value="1"/>
</dbReference>
<dbReference type="GO" id="GO:0022904">
    <property type="term" value="P:respiratory electron transport chain"/>
    <property type="evidence" value="ECO:0007669"/>
    <property type="project" value="TreeGrafter"/>
</dbReference>
<dbReference type="EMBL" id="JACHNF010000001">
    <property type="protein sequence ID" value="MBB5981223.1"/>
    <property type="molecule type" value="Genomic_DNA"/>
</dbReference>
<dbReference type="InterPro" id="IPR017896">
    <property type="entry name" value="4Fe4S_Fe-S-bd"/>
</dbReference>
<evidence type="ECO:0000256" key="7">
    <source>
        <dbReference type="ARBA" id="ARBA00023004"/>
    </source>
</evidence>
<dbReference type="GO" id="GO:0016020">
    <property type="term" value="C:membrane"/>
    <property type="evidence" value="ECO:0007669"/>
    <property type="project" value="TreeGrafter"/>
</dbReference>
<dbReference type="CDD" id="cd00207">
    <property type="entry name" value="fer2"/>
    <property type="match status" value="1"/>
</dbReference>
<keyword evidence="8" id="KW-0411">Iron-sulfur</keyword>
<dbReference type="InterPro" id="IPR001041">
    <property type="entry name" value="2Fe-2S_ferredoxin-type"/>
</dbReference>
<dbReference type="FunFam" id="3.30.70.20:FF:000035">
    <property type="entry name" value="Iron hydrogenase 1"/>
    <property type="match status" value="1"/>
</dbReference>
<dbReference type="Gene3D" id="3.40.228.10">
    <property type="entry name" value="Dimethylsulfoxide Reductase, domain 2"/>
    <property type="match status" value="1"/>
</dbReference>
<dbReference type="GO" id="GO:0046872">
    <property type="term" value="F:metal ion binding"/>
    <property type="evidence" value="ECO:0007669"/>
    <property type="project" value="UniProtKB-KW"/>
</dbReference>
<dbReference type="InterPro" id="IPR019574">
    <property type="entry name" value="NADH_UbQ_OxRdtase_Gsu_4Fe4S-bd"/>
</dbReference>
<dbReference type="GO" id="GO:0043546">
    <property type="term" value="F:molybdopterin cofactor binding"/>
    <property type="evidence" value="ECO:0007669"/>
    <property type="project" value="InterPro"/>
</dbReference>
<dbReference type="NCBIfam" id="TIGR01591">
    <property type="entry name" value="Fdh-alpha"/>
    <property type="match status" value="1"/>
</dbReference>
<comment type="caution">
    <text evidence="13">The sequence shown here is derived from an EMBL/GenBank/DDBJ whole genome shotgun (WGS) entry which is preliminary data.</text>
</comment>
<dbReference type="GO" id="GO:0008863">
    <property type="term" value="F:formate dehydrogenase (NAD+) activity"/>
    <property type="evidence" value="ECO:0007669"/>
    <property type="project" value="UniProtKB-EC"/>
</dbReference>
<dbReference type="CDD" id="cd02753">
    <property type="entry name" value="MopB_Formate-Dh-H"/>
    <property type="match status" value="1"/>
</dbReference>
<reference evidence="13 14" key="1">
    <citation type="submission" date="2020-08" db="EMBL/GenBank/DDBJ databases">
        <title>Sequencing the genomes of 1000 actinobacteria strains.</title>
        <authorList>
            <person name="Klenk H.-P."/>
        </authorList>
    </citation>
    <scope>NUCLEOTIDE SEQUENCE [LARGE SCALE GENOMIC DNA]</scope>
    <source>
        <strain evidence="13 14">DSM 17294</strain>
    </source>
</reference>
<evidence type="ECO:0000259" key="9">
    <source>
        <dbReference type="PROSITE" id="PS51085"/>
    </source>
</evidence>
<keyword evidence="2" id="KW-0004">4Fe-4S</keyword>
<dbReference type="GO" id="GO:0051537">
    <property type="term" value="F:2 iron, 2 sulfur cluster binding"/>
    <property type="evidence" value="ECO:0007669"/>
    <property type="project" value="UniProtKB-KW"/>
</dbReference>
<dbReference type="InterPro" id="IPR041924">
    <property type="entry name" value="Formate_Dh-H_N"/>
</dbReference>
<evidence type="ECO:0000313" key="13">
    <source>
        <dbReference type="EMBL" id="MBB5981223.1"/>
    </source>
</evidence>
<dbReference type="Pfam" id="PF10588">
    <property type="entry name" value="NADH-G_4Fe-4S_3"/>
    <property type="match status" value="1"/>
</dbReference>
<dbReference type="EC" id="1.17.1.9" evidence="13"/>
<evidence type="ECO:0000256" key="1">
    <source>
        <dbReference type="ARBA" id="ARBA00007023"/>
    </source>
</evidence>
<dbReference type="Gene3D" id="3.30.70.20">
    <property type="match status" value="1"/>
</dbReference>
<gene>
    <name evidence="13" type="ORF">HDA44_004564</name>
</gene>
<feature type="domain" description="2Fe-2S ferredoxin-type" evidence="9">
    <location>
        <begin position="18"/>
        <end position="96"/>
    </location>
</feature>
<evidence type="ECO:0000256" key="2">
    <source>
        <dbReference type="ARBA" id="ARBA00022485"/>
    </source>
</evidence>
<dbReference type="InterPro" id="IPR006657">
    <property type="entry name" value="MoPterin_dinucl-bd_dom"/>
</dbReference>
<dbReference type="Gene3D" id="2.20.25.90">
    <property type="entry name" value="ADC-like domains"/>
    <property type="match status" value="1"/>
</dbReference>
<dbReference type="PROSITE" id="PS51379">
    <property type="entry name" value="4FE4S_FER_2"/>
    <property type="match status" value="2"/>
</dbReference>
<evidence type="ECO:0000259" key="12">
    <source>
        <dbReference type="PROSITE" id="PS51839"/>
    </source>
</evidence>
<dbReference type="InterPro" id="IPR036010">
    <property type="entry name" value="2Fe-2S_ferredoxin-like_sf"/>
</dbReference>
<feature type="domain" description="4Fe-4S Mo/W bis-MGD-type" evidence="11">
    <location>
        <begin position="240"/>
        <end position="296"/>
    </location>
</feature>
<dbReference type="PROSITE" id="PS00198">
    <property type="entry name" value="4FE4S_FER_1"/>
    <property type="match status" value="1"/>
</dbReference>
<dbReference type="Pfam" id="PF04879">
    <property type="entry name" value="Molybdop_Fe4S4"/>
    <property type="match status" value="1"/>
</dbReference>
<feature type="domain" description="4Fe-4S ferredoxin-type" evidence="10">
    <location>
        <begin position="159"/>
        <end position="192"/>
    </location>
</feature>
<dbReference type="InterPro" id="IPR006656">
    <property type="entry name" value="Mopterin_OxRdtase"/>
</dbReference>
<dbReference type="Gene3D" id="2.40.40.20">
    <property type="match status" value="1"/>
</dbReference>
<dbReference type="Pfam" id="PF00384">
    <property type="entry name" value="Molybdopterin"/>
    <property type="match status" value="1"/>
</dbReference>
<dbReference type="Pfam" id="PF12838">
    <property type="entry name" value="Fer4_7"/>
    <property type="match status" value="1"/>
</dbReference>
<dbReference type="PIRSF" id="PIRSF036643">
    <property type="entry name" value="FDH_alpha"/>
    <property type="match status" value="1"/>
</dbReference>
<dbReference type="PROSITE" id="PS51085">
    <property type="entry name" value="2FE2S_FER_2"/>
    <property type="match status" value="1"/>
</dbReference>
<evidence type="ECO:0000256" key="8">
    <source>
        <dbReference type="ARBA" id="ARBA00023014"/>
    </source>
</evidence>
<dbReference type="PROSITE" id="PS51839">
    <property type="entry name" value="4FE4S_HC3"/>
    <property type="match status" value="1"/>
</dbReference>
<evidence type="ECO:0000256" key="6">
    <source>
        <dbReference type="ARBA" id="ARBA00023002"/>
    </source>
</evidence>
<keyword evidence="5" id="KW-0677">Repeat</keyword>
<dbReference type="PANTHER" id="PTHR43105">
    <property type="entry name" value="RESPIRATORY NITRATE REDUCTASE"/>
    <property type="match status" value="1"/>
</dbReference>
<dbReference type="GO" id="GO:0003954">
    <property type="term" value="F:NADH dehydrogenase activity"/>
    <property type="evidence" value="ECO:0007669"/>
    <property type="project" value="TreeGrafter"/>
</dbReference>
<sequence>MTLLKEPDFGTPARPGAATVELTVDGVAVRVPPGTSVLRAAKEAGVDVPKLCATDNLEAFGSCRLCVVEIDGVRGTPASCTTPVAAGMVVRTQNERLGKLRRGVMELYISDHPLDCLTCSANGDCELQDMAGVTGLREVRYGSGVDAGANHLDLPTDSSNPYFDFEASKCIACSRCVRACDEVQGTLALTIEGRGFDSKVAAGAGGSFFDSDCVSCGACVQACPTATLQEKSVVELGMPTRTVLTTCAYCGVGCSFKAELRGDELVRMVPYKNGGANEGHSCVKGRFAFGYASHPDRVLEPMVRDKISDPWRTVSWPEAISFTARRLREIQAAHGQGSIGAITSSRTTNEEVYAVQKLVRAVFGNNNVDTCARVCHSPTGYGLKQTFGESAGTQDFRSVDESDVILVIGSNPTDAHPVFGSRMKQRIRQGAKLIVIDPRRIDLVRTPHVEAAYHLELRPGTNVAIVNALAHVVVTEGLVDREFVASRCEDFEAWETFIAQPEHSPEAVADICGVPADKIRAAARLYATGGNAAIYYGLGVTEHSQGSTMVMGMANLAMATGNIGRPGVGVNPMRGQNNVQGSCDMGSFPHELPGYRHVSNDDVREIYEQLWGTPILNEPGLRIPNMFDAAIDGSFKALFVQGEDIAQSDPNTQHVFAALGALELLVVQDLFVNETAKFAHVLLPGTSFLEKDGTFTNAERRINRVRPIMAPRTGKQEWEIICEIAQAMGYPMQYESAARIMDEIALTTPTFTGVSFDRLDELGSIQWPCDVDHPEGTPIMHSAEFTRGKGRFMETVYVPTSERSTRKFPLILTTGRILSQYNVGAQTRRTANVAWHSEDVLELHPHDAEVRGVTDGDLIALSSRVGRTELRAKISDRMPVGVCYTTFHHPVSGANVVTTDNSDWATNCPEYKVTAVQVDLVPTSVAAVPEVVVAGGK</sequence>
<dbReference type="SUPFAM" id="SSF54292">
    <property type="entry name" value="2Fe-2S ferredoxin-like"/>
    <property type="match status" value="1"/>
</dbReference>
<dbReference type="GO" id="GO:0015942">
    <property type="term" value="P:formate metabolic process"/>
    <property type="evidence" value="ECO:0007669"/>
    <property type="project" value="InterPro"/>
</dbReference>
<evidence type="ECO:0000259" key="11">
    <source>
        <dbReference type="PROSITE" id="PS51669"/>
    </source>
</evidence>
<evidence type="ECO:0000256" key="5">
    <source>
        <dbReference type="ARBA" id="ARBA00022737"/>
    </source>
</evidence>
<organism evidence="13 14">
    <name type="scientific">Kribbella solani</name>
    <dbReference type="NCBI Taxonomy" id="236067"/>
    <lineage>
        <taxon>Bacteria</taxon>
        <taxon>Bacillati</taxon>
        <taxon>Actinomycetota</taxon>
        <taxon>Actinomycetes</taxon>
        <taxon>Propionibacteriales</taxon>
        <taxon>Kribbellaceae</taxon>
        <taxon>Kribbella</taxon>
    </lineage>
</organism>
<accession>A0A841DRF5</accession>
<keyword evidence="4" id="KW-0479">Metal-binding</keyword>
<dbReference type="Proteomes" id="UP000558997">
    <property type="component" value="Unassembled WGS sequence"/>
</dbReference>
<proteinExistence type="inferred from homology"/>